<sequence>MKDCVAAWYRQHRHGLHDSRHVGILLIYLRSIAGTASYQYRQALKLAIGNNSFLTASFALATLRRIRSGCPLPKPILPDTGTSSTLATRKT</sequence>
<evidence type="ECO:0000313" key="1">
    <source>
        <dbReference type="EMBL" id="EME44467.1"/>
    </source>
</evidence>
<dbReference type="Proteomes" id="UP000016933">
    <property type="component" value="Unassembled WGS sequence"/>
</dbReference>
<dbReference type="HOGENOM" id="CLU_2427014_0_0_1"/>
<proteinExistence type="predicted"/>
<dbReference type="AlphaFoldDB" id="N1PLU0"/>
<dbReference type="EMBL" id="KB446539">
    <property type="protein sequence ID" value="EME44467.1"/>
    <property type="molecule type" value="Genomic_DNA"/>
</dbReference>
<organism evidence="1 2">
    <name type="scientific">Dothistroma septosporum (strain NZE10 / CBS 128990)</name>
    <name type="common">Red band needle blight fungus</name>
    <name type="synonym">Mycosphaerella pini</name>
    <dbReference type="NCBI Taxonomy" id="675120"/>
    <lineage>
        <taxon>Eukaryota</taxon>
        <taxon>Fungi</taxon>
        <taxon>Dikarya</taxon>
        <taxon>Ascomycota</taxon>
        <taxon>Pezizomycotina</taxon>
        <taxon>Dothideomycetes</taxon>
        <taxon>Dothideomycetidae</taxon>
        <taxon>Mycosphaerellales</taxon>
        <taxon>Mycosphaerellaceae</taxon>
        <taxon>Dothistroma</taxon>
    </lineage>
</organism>
<keyword evidence="2" id="KW-1185">Reference proteome</keyword>
<name>N1PLU0_DOTSN</name>
<reference evidence="1 2" key="2">
    <citation type="journal article" date="2012" name="PLoS Pathog.">
        <title>Diverse lifestyles and strategies of plant pathogenesis encoded in the genomes of eighteen Dothideomycetes fungi.</title>
        <authorList>
            <person name="Ohm R.A."/>
            <person name="Feau N."/>
            <person name="Henrissat B."/>
            <person name="Schoch C.L."/>
            <person name="Horwitz B.A."/>
            <person name="Barry K.W."/>
            <person name="Condon B.J."/>
            <person name="Copeland A.C."/>
            <person name="Dhillon B."/>
            <person name="Glaser F."/>
            <person name="Hesse C.N."/>
            <person name="Kosti I."/>
            <person name="LaButti K."/>
            <person name="Lindquist E.A."/>
            <person name="Lucas S."/>
            <person name="Salamov A.A."/>
            <person name="Bradshaw R.E."/>
            <person name="Ciuffetti L."/>
            <person name="Hamelin R.C."/>
            <person name="Kema G.H.J."/>
            <person name="Lawrence C."/>
            <person name="Scott J.A."/>
            <person name="Spatafora J.W."/>
            <person name="Turgeon B.G."/>
            <person name="de Wit P.J.G.M."/>
            <person name="Zhong S."/>
            <person name="Goodwin S.B."/>
            <person name="Grigoriev I.V."/>
        </authorList>
    </citation>
    <scope>NUCLEOTIDE SEQUENCE [LARGE SCALE GENOMIC DNA]</scope>
    <source>
        <strain evidence="2">NZE10 / CBS 128990</strain>
    </source>
</reference>
<protein>
    <submittedName>
        <fullName evidence="1">Uncharacterized protein</fullName>
    </submittedName>
</protein>
<evidence type="ECO:0000313" key="2">
    <source>
        <dbReference type="Proteomes" id="UP000016933"/>
    </source>
</evidence>
<accession>N1PLU0</accession>
<reference evidence="2" key="1">
    <citation type="journal article" date="2012" name="PLoS Genet.">
        <title>The genomes of the fungal plant pathogens Cladosporium fulvum and Dothistroma septosporum reveal adaptation to different hosts and lifestyles but also signatures of common ancestry.</title>
        <authorList>
            <person name="de Wit P.J.G.M."/>
            <person name="van der Burgt A."/>
            <person name="Oekmen B."/>
            <person name="Stergiopoulos I."/>
            <person name="Abd-Elsalam K.A."/>
            <person name="Aerts A.L."/>
            <person name="Bahkali A.H."/>
            <person name="Beenen H.G."/>
            <person name="Chettri P."/>
            <person name="Cox M.P."/>
            <person name="Datema E."/>
            <person name="de Vries R.P."/>
            <person name="Dhillon B."/>
            <person name="Ganley A.R."/>
            <person name="Griffiths S.A."/>
            <person name="Guo Y."/>
            <person name="Hamelin R.C."/>
            <person name="Henrissat B."/>
            <person name="Kabir M.S."/>
            <person name="Jashni M.K."/>
            <person name="Kema G."/>
            <person name="Klaubauf S."/>
            <person name="Lapidus A."/>
            <person name="Levasseur A."/>
            <person name="Lindquist E."/>
            <person name="Mehrabi R."/>
            <person name="Ohm R.A."/>
            <person name="Owen T.J."/>
            <person name="Salamov A."/>
            <person name="Schwelm A."/>
            <person name="Schijlen E."/>
            <person name="Sun H."/>
            <person name="van den Burg H.A."/>
            <person name="van Ham R.C.H.J."/>
            <person name="Zhang S."/>
            <person name="Goodwin S.B."/>
            <person name="Grigoriev I.V."/>
            <person name="Collemare J."/>
            <person name="Bradshaw R.E."/>
        </authorList>
    </citation>
    <scope>NUCLEOTIDE SEQUENCE [LARGE SCALE GENOMIC DNA]</scope>
    <source>
        <strain evidence="2">NZE10 / CBS 128990</strain>
    </source>
</reference>
<gene>
    <name evidence="1" type="ORF">DOTSEDRAFT_72067</name>
</gene>